<sequence length="201" mass="22842">MAFLSDLLESFVPTLAFAENEESTTKVESAVEETTSTEPENDTAAANTPAPGFEESRQPEPEQPKSTETEEKEQEELKNEESTPETPAESTEESTEESSEPETPAEEDEEEDDEEEDEEDDEEEEEGAGDPLDALRAECAEKAEIKPYVHHYAECVERVTKAQEQPGYEDLEYKEDCIEEFFHLQHHINDCVAPRLFYKLK</sequence>
<protein>
    <recommendedName>
        <fullName evidence="9">Cytochrome b-c1 complex subunit 6, mitochondrial</fullName>
    </recommendedName>
    <alternativeName>
        <fullName evidence="10">Complex III subunit 6</fullName>
    </alternativeName>
</protein>
<evidence type="ECO:0000256" key="2">
    <source>
        <dbReference type="ARBA" id="ARBA00006498"/>
    </source>
</evidence>
<dbReference type="InterPro" id="IPR036811">
    <property type="entry name" value="Ubol_cytC_Rdtase_hinge_dom_sf"/>
</dbReference>
<feature type="domain" description="Ubiquinol-cytochrome C reductase hinge" evidence="12">
    <location>
        <begin position="130"/>
        <end position="201"/>
    </location>
</feature>
<evidence type="ECO:0000256" key="5">
    <source>
        <dbReference type="ARBA" id="ARBA00022792"/>
    </source>
</evidence>
<gene>
    <name evidence="13" type="ORF">WICMUC_002052</name>
</gene>
<name>A0A9P8PQL2_9ASCO</name>
<dbReference type="EMBL" id="JAEUBF010000637">
    <property type="protein sequence ID" value="KAH3676421.1"/>
    <property type="molecule type" value="Genomic_DNA"/>
</dbReference>
<evidence type="ECO:0000313" key="14">
    <source>
        <dbReference type="Proteomes" id="UP000769528"/>
    </source>
</evidence>
<organism evidence="13 14">
    <name type="scientific">Wickerhamomyces mucosus</name>
    <dbReference type="NCBI Taxonomy" id="1378264"/>
    <lineage>
        <taxon>Eukaryota</taxon>
        <taxon>Fungi</taxon>
        <taxon>Dikarya</taxon>
        <taxon>Ascomycota</taxon>
        <taxon>Saccharomycotina</taxon>
        <taxon>Saccharomycetes</taxon>
        <taxon>Phaffomycetales</taxon>
        <taxon>Wickerhamomycetaceae</taxon>
        <taxon>Wickerhamomyces</taxon>
    </lineage>
</organism>
<keyword evidence="5" id="KW-0999">Mitochondrion inner membrane</keyword>
<evidence type="ECO:0000313" key="13">
    <source>
        <dbReference type="EMBL" id="KAH3676421.1"/>
    </source>
</evidence>
<dbReference type="SUPFAM" id="SSF81531">
    <property type="entry name" value="Non-heme 11 kDa protein of cytochrome bc1 complex (Ubiquinol-cytochrome c reductase)"/>
    <property type="match status" value="1"/>
</dbReference>
<dbReference type="OrthoDB" id="405848at2759"/>
<evidence type="ECO:0000256" key="6">
    <source>
        <dbReference type="ARBA" id="ARBA00022982"/>
    </source>
</evidence>
<accession>A0A9P8PQL2</accession>
<dbReference type="FunFam" id="1.10.287.20:FF:000003">
    <property type="entry name" value="Cytochrome b-c1 complex subunit 6"/>
    <property type="match status" value="1"/>
</dbReference>
<dbReference type="GO" id="GO:0006122">
    <property type="term" value="P:mitochondrial electron transport, ubiquinol to cytochrome c"/>
    <property type="evidence" value="ECO:0007669"/>
    <property type="project" value="InterPro"/>
</dbReference>
<evidence type="ECO:0000256" key="11">
    <source>
        <dbReference type="SAM" id="MobiDB-lite"/>
    </source>
</evidence>
<feature type="compositionally biased region" description="Low complexity" evidence="11">
    <location>
        <begin position="26"/>
        <end position="38"/>
    </location>
</feature>
<dbReference type="GO" id="GO:0005743">
    <property type="term" value="C:mitochondrial inner membrane"/>
    <property type="evidence" value="ECO:0007669"/>
    <property type="project" value="UniProtKB-SubCell"/>
</dbReference>
<keyword evidence="3" id="KW-0813">Transport</keyword>
<comment type="similarity">
    <text evidence="2">Belongs to the UQCRH/QCR6 family.</text>
</comment>
<keyword evidence="8" id="KW-0472">Membrane</keyword>
<dbReference type="InterPro" id="IPR003422">
    <property type="entry name" value="Cyt_b-c1_6"/>
</dbReference>
<evidence type="ECO:0000256" key="9">
    <source>
        <dbReference type="ARBA" id="ARBA00044155"/>
    </source>
</evidence>
<keyword evidence="7" id="KW-0496">Mitochondrion</keyword>
<dbReference type="AlphaFoldDB" id="A0A9P8PQL2"/>
<reference evidence="13" key="2">
    <citation type="submission" date="2021-01" db="EMBL/GenBank/DDBJ databases">
        <authorList>
            <person name="Schikora-Tamarit M.A."/>
        </authorList>
    </citation>
    <scope>NUCLEOTIDE SEQUENCE</scope>
    <source>
        <strain evidence="13">CBS6341</strain>
    </source>
</reference>
<evidence type="ECO:0000256" key="1">
    <source>
        <dbReference type="ARBA" id="ARBA00004137"/>
    </source>
</evidence>
<keyword evidence="6" id="KW-0249">Electron transport</keyword>
<reference evidence="13" key="1">
    <citation type="journal article" date="2021" name="Open Biol.">
        <title>Shared evolutionary footprints suggest mitochondrial oxidative damage underlies multiple complex I losses in fungi.</title>
        <authorList>
            <person name="Schikora-Tamarit M.A."/>
            <person name="Marcet-Houben M."/>
            <person name="Nosek J."/>
            <person name="Gabaldon T."/>
        </authorList>
    </citation>
    <scope>NUCLEOTIDE SEQUENCE</scope>
    <source>
        <strain evidence="13">CBS6341</strain>
    </source>
</reference>
<evidence type="ECO:0000259" key="12">
    <source>
        <dbReference type="Pfam" id="PF02320"/>
    </source>
</evidence>
<evidence type="ECO:0000256" key="4">
    <source>
        <dbReference type="ARBA" id="ARBA00022660"/>
    </source>
</evidence>
<dbReference type="Gene3D" id="1.10.287.20">
    <property type="entry name" value="Ubiquinol-cytochrome C reductase hinge domain"/>
    <property type="match status" value="1"/>
</dbReference>
<feature type="compositionally biased region" description="Basic and acidic residues" evidence="11">
    <location>
        <begin position="54"/>
        <end position="81"/>
    </location>
</feature>
<keyword evidence="14" id="KW-1185">Reference proteome</keyword>
<feature type="region of interest" description="Disordered" evidence="11">
    <location>
        <begin position="18"/>
        <end position="137"/>
    </location>
</feature>
<evidence type="ECO:0000256" key="3">
    <source>
        <dbReference type="ARBA" id="ARBA00022448"/>
    </source>
</evidence>
<comment type="caution">
    <text evidence="13">The sequence shown here is derived from an EMBL/GenBank/DDBJ whole genome shotgun (WGS) entry which is preliminary data.</text>
</comment>
<evidence type="ECO:0000256" key="7">
    <source>
        <dbReference type="ARBA" id="ARBA00023128"/>
    </source>
</evidence>
<keyword evidence="4" id="KW-0679">Respiratory chain</keyword>
<evidence type="ECO:0000256" key="10">
    <source>
        <dbReference type="ARBA" id="ARBA00044246"/>
    </source>
</evidence>
<dbReference type="InterPro" id="IPR023184">
    <property type="entry name" value="Ubol_cytC_Rdtase_hinge_dom"/>
</dbReference>
<dbReference type="Proteomes" id="UP000769528">
    <property type="component" value="Unassembled WGS sequence"/>
</dbReference>
<dbReference type="Pfam" id="PF02320">
    <property type="entry name" value="UCR_hinge"/>
    <property type="match status" value="1"/>
</dbReference>
<dbReference type="PANTHER" id="PTHR15336">
    <property type="entry name" value="UBIQUINOL-CYTOCHROME C REDUCTASE COMPLEX 7.8 KDA PROTEIN"/>
    <property type="match status" value="1"/>
</dbReference>
<feature type="compositionally biased region" description="Acidic residues" evidence="11">
    <location>
        <begin position="90"/>
        <end position="128"/>
    </location>
</feature>
<proteinExistence type="inferred from homology"/>
<comment type="subcellular location">
    <subcellularLocation>
        <location evidence="1">Mitochondrion inner membrane</location>
        <topology evidence="1">Peripheral membrane protein</topology>
        <orientation evidence="1">Intermembrane side</orientation>
    </subcellularLocation>
</comment>
<evidence type="ECO:0000256" key="8">
    <source>
        <dbReference type="ARBA" id="ARBA00023136"/>
    </source>
</evidence>
<dbReference type="PANTHER" id="PTHR15336:SF0">
    <property type="entry name" value="CYTOCHROME B-C1 COMPLEX SUBUNIT 6, MITOCHONDRIAL"/>
    <property type="match status" value="1"/>
</dbReference>